<organism evidence="1 2">
    <name type="scientific">Helicoverpa armigera</name>
    <name type="common">Cotton bollworm</name>
    <name type="synonym">Heliothis armigera</name>
    <dbReference type="NCBI Taxonomy" id="29058"/>
    <lineage>
        <taxon>Eukaryota</taxon>
        <taxon>Metazoa</taxon>
        <taxon>Ecdysozoa</taxon>
        <taxon>Arthropoda</taxon>
        <taxon>Hexapoda</taxon>
        <taxon>Insecta</taxon>
        <taxon>Pterygota</taxon>
        <taxon>Neoptera</taxon>
        <taxon>Endopterygota</taxon>
        <taxon>Lepidoptera</taxon>
        <taxon>Glossata</taxon>
        <taxon>Ditrysia</taxon>
        <taxon>Noctuoidea</taxon>
        <taxon>Noctuidae</taxon>
        <taxon>Heliothinae</taxon>
        <taxon>Helicoverpa</taxon>
    </lineage>
</organism>
<dbReference type="EMBL" id="KZ150051">
    <property type="protein sequence ID" value="PZC74411.1"/>
    <property type="molecule type" value="Genomic_DNA"/>
</dbReference>
<gene>
    <name evidence="1" type="primary">HaOG207888</name>
    <name evidence="1" type="ORF">B5X24_HaOG207888</name>
</gene>
<evidence type="ECO:0000313" key="2">
    <source>
        <dbReference type="Proteomes" id="UP000249218"/>
    </source>
</evidence>
<proteinExistence type="predicted"/>
<dbReference type="AlphaFoldDB" id="A0A2W1BJC5"/>
<evidence type="ECO:0000313" key="1">
    <source>
        <dbReference type="EMBL" id="PZC74411.1"/>
    </source>
</evidence>
<protein>
    <submittedName>
        <fullName evidence="1">Uncharacterized protein</fullName>
    </submittedName>
</protein>
<dbReference type="Proteomes" id="UP000249218">
    <property type="component" value="Unassembled WGS sequence"/>
</dbReference>
<reference evidence="1 2" key="1">
    <citation type="journal article" date="2017" name="BMC Biol.">
        <title>Genomic innovations, transcriptional plasticity and gene loss underlying the evolution and divergence of two highly polyphagous and invasive Helicoverpa pest species.</title>
        <authorList>
            <person name="Pearce S.L."/>
            <person name="Clarke D.F."/>
            <person name="East P.D."/>
            <person name="Elfekih S."/>
            <person name="Gordon K.H."/>
            <person name="Jermiin L.S."/>
            <person name="McGaughran A."/>
            <person name="Oakeshott J.G."/>
            <person name="Papanikolaou A."/>
            <person name="Perera O.P."/>
            <person name="Rane R.V."/>
            <person name="Richards S."/>
            <person name="Tay W.T."/>
            <person name="Walsh T.K."/>
            <person name="Anderson A."/>
            <person name="Anderson C.J."/>
            <person name="Asgari S."/>
            <person name="Board P.G."/>
            <person name="Bretschneider A."/>
            <person name="Campbell P.M."/>
            <person name="Chertemps T."/>
            <person name="Christeller J.T."/>
            <person name="Coppin C.W."/>
            <person name="Downes S.J."/>
            <person name="Duan G."/>
            <person name="Farnsworth C.A."/>
            <person name="Good R.T."/>
            <person name="Han L.B."/>
            <person name="Han Y.C."/>
            <person name="Hatje K."/>
            <person name="Horne I."/>
            <person name="Huang Y.P."/>
            <person name="Hughes D.S."/>
            <person name="Jacquin-Joly E."/>
            <person name="James W."/>
            <person name="Jhangiani S."/>
            <person name="Kollmar M."/>
            <person name="Kuwar S.S."/>
            <person name="Li S."/>
            <person name="Liu N.Y."/>
            <person name="Maibeche M.T."/>
            <person name="Miller J.R."/>
            <person name="Montagne N."/>
            <person name="Perry T."/>
            <person name="Qu J."/>
            <person name="Song S.V."/>
            <person name="Sutton G.G."/>
            <person name="Vogel H."/>
            <person name="Walenz B.P."/>
            <person name="Xu W."/>
            <person name="Zhang H.J."/>
            <person name="Zou Z."/>
            <person name="Batterham P."/>
            <person name="Edwards O.R."/>
            <person name="Feyereisen R."/>
            <person name="Gibbs R.A."/>
            <person name="Heckel D.G."/>
            <person name="McGrath A."/>
            <person name="Robin C."/>
            <person name="Scherer S.E."/>
            <person name="Worley K.C."/>
            <person name="Wu Y.D."/>
        </authorList>
    </citation>
    <scope>NUCLEOTIDE SEQUENCE [LARGE SCALE GENOMIC DNA]</scope>
    <source>
        <strain evidence="1">Harm_GR_Male_#8</strain>
        <tissue evidence="1">Whole organism</tissue>
    </source>
</reference>
<name>A0A2W1BJC5_HELAM</name>
<accession>A0A2W1BJC5</accession>
<keyword evidence="2" id="KW-1185">Reference proteome</keyword>
<sequence length="95" mass="10448">MLDVSSVTYPMAAIGDTVKVQVPEASNGRYMLAKVIALTANNLYKLGTEQGVLNQLYSRNQFTVCKERFMSPEDVPDAKKLCTSKCYDSASCSNK</sequence>